<dbReference type="InterPro" id="IPR002547">
    <property type="entry name" value="tRNA-bd_dom"/>
</dbReference>
<dbReference type="OrthoDB" id="398650at2"/>
<dbReference type="NCBIfam" id="NF045867">
    <property type="entry name" value="PheT_Nterm_rel"/>
    <property type="match status" value="1"/>
</dbReference>
<evidence type="ECO:0000313" key="6">
    <source>
        <dbReference type="Proteomes" id="UP000320801"/>
    </source>
</evidence>
<dbReference type="InterPro" id="IPR012340">
    <property type="entry name" value="NA-bd_OB-fold"/>
</dbReference>
<keyword evidence="6" id="KW-1185">Reference proteome</keyword>
<keyword evidence="2 3" id="KW-0694">RNA-binding</keyword>
<reference evidence="5 6" key="1">
    <citation type="submission" date="2019-03" db="EMBL/GenBank/DDBJ databases">
        <title>Characterization of a novel Mycoplasma cynos real-time PCR assay.</title>
        <authorList>
            <person name="Tallmadge R.L."/>
            <person name="Mitchell P.K."/>
            <person name="Goodman L."/>
        </authorList>
    </citation>
    <scope>NUCLEOTIDE SEQUENCE [LARGE SCALE GENOMIC DNA]</scope>
    <source>
        <strain evidence="5 6">1642</strain>
    </source>
</reference>
<organism evidence="5 6">
    <name type="scientific">Mycoplasmopsis mucosicanis</name>
    <dbReference type="NCBI Taxonomy" id="458208"/>
    <lineage>
        <taxon>Bacteria</taxon>
        <taxon>Bacillati</taxon>
        <taxon>Mycoplasmatota</taxon>
        <taxon>Mycoplasmoidales</taxon>
        <taxon>Metamycoplasmataceae</taxon>
        <taxon>Mycoplasmopsis</taxon>
    </lineage>
</organism>
<dbReference type="Proteomes" id="UP000320801">
    <property type="component" value="Unassembled WGS sequence"/>
</dbReference>
<evidence type="ECO:0000256" key="3">
    <source>
        <dbReference type="PROSITE-ProRule" id="PRU00209"/>
    </source>
</evidence>
<dbReference type="RefSeq" id="WP_141483924.1">
    <property type="nucleotide sequence ID" value="NZ_SMDN01000006.1"/>
</dbReference>
<accession>A0A507SIJ6</accession>
<gene>
    <name evidence="5" type="ORF">E1I18_01975</name>
</gene>
<dbReference type="AlphaFoldDB" id="A0A507SIJ6"/>
<proteinExistence type="predicted"/>
<evidence type="ECO:0000259" key="4">
    <source>
        <dbReference type="PROSITE" id="PS50886"/>
    </source>
</evidence>
<comment type="caution">
    <text evidence="5">The sequence shown here is derived from an EMBL/GenBank/DDBJ whole genome shotgun (WGS) entry which is preliminary data.</text>
</comment>
<dbReference type="SUPFAM" id="SSF50249">
    <property type="entry name" value="Nucleic acid-binding proteins"/>
    <property type="match status" value="1"/>
</dbReference>
<sequence>MNILLNYDLEFNNTYELIYDSSIEADAIKKFDSKEFDLVVNFNASSNIVSSIILVDKVDFIKDKRVWTIAHKNIVDTVEKSIRAKDENHLIFNKNANICVGRIVARNKHPKSEKLYVLDVDFKSFKCQIVTNTLYTTPDKILAFYLPGSITPDAQVIKLGEVMNVKSEGMLCSAASLKLDKYTDLFENDVLKNLPITLKNEYIGKNIDAIFPELITQI</sequence>
<evidence type="ECO:0000313" key="5">
    <source>
        <dbReference type="EMBL" id="TQC51540.1"/>
    </source>
</evidence>
<dbReference type="GO" id="GO:0000049">
    <property type="term" value="F:tRNA binding"/>
    <property type="evidence" value="ECO:0007669"/>
    <property type="project" value="UniProtKB-UniRule"/>
</dbReference>
<keyword evidence="1 3" id="KW-0820">tRNA-binding</keyword>
<protein>
    <recommendedName>
        <fullName evidence="4">tRNA-binding domain-containing protein</fullName>
    </recommendedName>
</protein>
<feature type="domain" description="TRNA-binding" evidence="4">
    <location>
        <begin position="92"/>
        <end position="208"/>
    </location>
</feature>
<dbReference type="Gene3D" id="2.40.50.140">
    <property type="entry name" value="Nucleic acid-binding proteins"/>
    <property type="match status" value="1"/>
</dbReference>
<dbReference type="Pfam" id="PF01588">
    <property type="entry name" value="tRNA_bind"/>
    <property type="match status" value="1"/>
</dbReference>
<evidence type="ECO:0000256" key="1">
    <source>
        <dbReference type="ARBA" id="ARBA00022555"/>
    </source>
</evidence>
<name>A0A507SIJ6_9BACT</name>
<evidence type="ECO:0000256" key="2">
    <source>
        <dbReference type="ARBA" id="ARBA00022884"/>
    </source>
</evidence>
<dbReference type="EMBL" id="SMDN01000006">
    <property type="protein sequence ID" value="TQC51540.1"/>
    <property type="molecule type" value="Genomic_DNA"/>
</dbReference>
<dbReference type="PROSITE" id="PS50886">
    <property type="entry name" value="TRBD"/>
    <property type="match status" value="1"/>
</dbReference>